<dbReference type="EMBL" id="SMAH01000003">
    <property type="protein sequence ID" value="TCS99021.1"/>
    <property type="molecule type" value="Genomic_DNA"/>
</dbReference>
<organism evidence="3 5">
    <name type="scientific">Tepidimonas ignava</name>
    <dbReference type="NCBI Taxonomy" id="114249"/>
    <lineage>
        <taxon>Bacteria</taxon>
        <taxon>Pseudomonadati</taxon>
        <taxon>Pseudomonadota</taxon>
        <taxon>Betaproteobacteria</taxon>
        <taxon>Burkholderiales</taxon>
        <taxon>Tepidimonas</taxon>
    </lineage>
</organism>
<dbReference type="InterPro" id="IPR005064">
    <property type="entry name" value="BUG"/>
</dbReference>
<evidence type="ECO:0000313" key="3">
    <source>
        <dbReference type="EMBL" id="TCS99021.1"/>
    </source>
</evidence>
<keyword evidence="3" id="KW-0675">Receptor</keyword>
<gene>
    <name evidence="3" type="ORF">EDC36_10378</name>
    <name evidence="4" type="ORF">Tigna_00877</name>
</gene>
<dbReference type="Proteomes" id="UP000315577">
    <property type="component" value="Unassembled WGS sequence"/>
</dbReference>
<dbReference type="Gene3D" id="3.40.190.150">
    <property type="entry name" value="Bordetella uptake gene, domain 1"/>
    <property type="match status" value="1"/>
</dbReference>
<name>A0A4R3LFS4_9BURK</name>
<accession>A0A4R3LFS4</accession>
<dbReference type="Proteomes" id="UP000295536">
    <property type="component" value="Unassembled WGS sequence"/>
</dbReference>
<keyword evidence="2" id="KW-0732">Signal</keyword>
<evidence type="ECO:0000313" key="6">
    <source>
        <dbReference type="Proteomes" id="UP000315577"/>
    </source>
</evidence>
<evidence type="ECO:0000313" key="5">
    <source>
        <dbReference type="Proteomes" id="UP000295536"/>
    </source>
</evidence>
<feature type="signal peptide" evidence="2">
    <location>
        <begin position="1"/>
        <end position="27"/>
    </location>
</feature>
<comment type="similarity">
    <text evidence="1">Belongs to the UPF0065 (bug) family.</text>
</comment>
<dbReference type="OrthoDB" id="8678477at2"/>
<dbReference type="AlphaFoldDB" id="A0A4R3LFS4"/>
<reference evidence="3 5" key="1">
    <citation type="submission" date="2019-03" db="EMBL/GenBank/DDBJ databases">
        <title>Genomic Encyclopedia of Type Strains, Phase IV (KMG-IV): sequencing the most valuable type-strain genomes for metagenomic binning, comparative biology and taxonomic classification.</title>
        <authorList>
            <person name="Goeker M."/>
        </authorList>
    </citation>
    <scope>NUCLEOTIDE SEQUENCE [LARGE SCALE GENOMIC DNA]</scope>
    <source>
        <strain evidence="3 5">DSM 12034</strain>
    </source>
</reference>
<dbReference type="InterPro" id="IPR042100">
    <property type="entry name" value="Bug_dom1"/>
</dbReference>
<dbReference type="EMBL" id="VJNC01000004">
    <property type="protein sequence ID" value="TSE22896.1"/>
    <property type="molecule type" value="Genomic_DNA"/>
</dbReference>
<dbReference type="Pfam" id="PF03401">
    <property type="entry name" value="TctC"/>
    <property type="match status" value="1"/>
</dbReference>
<comment type="caution">
    <text evidence="3">The sequence shown here is derived from an EMBL/GenBank/DDBJ whole genome shotgun (WGS) entry which is preliminary data.</text>
</comment>
<dbReference type="Gene3D" id="3.40.190.10">
    <property type="entry name" value="Periplasmic binding protein-like II"/>
    <property type="match status" value="1"/>
</dbReference>
<evidence type="ECO:0000256" key="2">
    <source>
        <dbReference type="SAM" id="SignalP"/>
    </source>
</evidence>
<dbReference type="PANTHER" id="PTHR42928">
    <property type="entry name" value="TRICARBOXYLATE-BINDING PROTEIN"/>
    <property type="match status" value="1"/>
</dbReference>
<dbReference type="RefSeq" id="WP_132961780.1">
    <property type="nucleotide sequence ID" value="NZ_DAIPFN010000003.1"/>
</dbReference>
<proteinExistence type="inferred from homology"/>
<protein>
    <submittedName>
        <fullName evidence="4">Tripartite tricarboxylate transporter family receptor</fullName>
    </submittedName>
    <submittedName>
        <fullName evidence="3">Tripartite-type tricarboxylate transporter receptor subunit TctC</fullName>
    </submittedName>
</protein>
<evidence type="ECO:0000256" key="1">
    <source>
        <dbReference type="ARBA" id="ARBA00006987"/>
    </source>
</evidence>
<reference evidence="4 6" key="2">
    <citation type="submission" date="2019-07" db="EMBL/GenBank/DDBJ databases">
        <title>Tepidimonas ignava SPS-1037 draft genome.</title>
        <authorList>
            <person name="Da Costa M.S."/>
            <person name="Froufe H.J.C."/>
            <person name="Egas C."/>
            <person name="Albuquerque L."/>
        </authorList>
    </citation>
    <scope>NUCLEOTIDE SEQUENCE [LARGE SCALE GENOMIC DNA]</scope>
    <source>
        <strain evidence="4 6">SPS-1037</strain>
    </source>
</reference>
<dbReference type="PIRSF" id="PIRSF017082">
    <property type="entry name" value="YflP"/>
    <property type="match status" value="1"/>
</dbReference>
<sequence length="330" mass="34223">MNVGKGLTRRSLVLGAAGGALSPWAVAQGGGVTAWPQRPLRLVVGFPPGSSPDTTARTLAEPLAARLGQPVVVDNRPGAAGNIAADAVARATDGHTLGLMINGNLTVAKLLNPATPYDPHTDLAPVSLLVKAPLVLCAGPQVQARGAAVWAAAQQAGDRWNYGSPGVGTLAHLGMELLQSRAGWRAVHVPFPGNPQVIQAMLRGEVHLALLPPGLALQQAETGRLQAVAVTSGGRSPLAPHVPSLAEVGLPDVELEVWNAVAAPRAMAAAHVARVANALVDVVRQPDIRAKLFQQGWQVVGTSPEGLARRIASDTARMREVIERLNLRVG</sequence>
<dbReference type="PANTHER" id="PTHR42928:SF5">
    <property type="entry name" value="BLR1237 PROTEIN"/>
    <property type="match status" value="1"/>
</dbReference>
<evidence type="ECO:0000313" key="4">
    <source>
        <dbReference type="EMBL" id="TSE22896.1"/>
    </source>
</evidence>
<keyword evidence="6" id="KW-1185">Reference proteome</keyword>
<feature type="chain" id="PRO_5020827698" evidence="2">
    <location>
        <begin position="28"/>
        <end position="330"/>
    </location>
</feature>